<proteinExistence type="predicted"/>
<gene>
    <name evidence="2" type="ORF">EJ06DRAFT_520829</name>
</gene>
<organism evidence="2 3">
    <name type="scientific">Trichodelitschia bisporula</name>
    <dbReference type="NCBI Taxonomy" id="703511"/>
    <lineage>
        <taxon>Eukaryota</taxon>
        <taxon>Fungi</taxon>
        <taxon>Dikarya</taxon>
        <taxon>Ascomycota</taxon>
        <taxon>Pezizomycotina</taxon>
        <taxon>Dothideomycetes</taxon>
        <taxon>Dothideomycetes incertae sedis</taxon>
        <taxon>Phaeotrichales</taxon>
        <taxon>Phaeotrichaceae</taxon>
        <taxon>Trichodelitschia</taxon>
    </lineage>
</organism>
<dbReference type="EMBL" id="ML996692">
    <property type="protein sequence ID" value="KAF2401908.1"/>
    <property type="molecule type" value="Genomic_DNA"/>
</dbReference>
<protein>
    <submittedName>
        <fullName evidence="2">Uncharacterized protein</fullName>
    </submittedName>
</protein>
<feature type="compositionally biased region" description="Basic and acidic residues" evidence="1">
    <location>
        <begin position="88"/>
        <end position="98"/>
    </location>
</feature>
<evidence type="ECO:0000313" key="2">
    <source>
        <dbReference type="EMBL" id="KAF2401908.1"/>
    </source>
</evidence>
<keyword evidence="3" id="KW-1185">Reference proteome</keyword>
<reference evidence="2" key="1">
    <citation type="journal article" date="2020" name="Stud. Mycol.">
        <title>101 Dothideomycetes genomes: a test case for predicting lifestyles and emergence of pathogens.</title>
        <authorList>
            <person name="Haridas S."/>
            <person name="Albert R."/>
            <person name="Binder M."/>
            <person name="Bloem J."/>
            <person name="Labutti K."/>
            <person name="Salamov A."/>
            <person name="Andreopoulos B."/>
            <person name="Baker S."/>
            <person name="Barry K."/>
            <person name="Bills G."/>
            <person name="Bluhm B."/>
            <person name="Cannon C."/>
            <person name="Castanera R."/>
            <person name="Culley D."/>
            <person name="Daum C."/>
            <person name="Ezra D."/>
            <person name="Gonzalez J."/>
            <person name="Henrissat B."/>
            <person name="Kuo A."/>
            <person name="Liang C."/>
            <person name="Lipzen A."/>
            <person name="Lutzoni F."/>
            <person name="Magnuson J."/>
            <person name="Mondo S."/>
            <person name="Nolan M."/>
            <person name="Ohm R."/>
            <person name="Pangilinan J."/>
            <person name="Park H.-J."/>
            <person name="Ramirez L."/>
            <person name="Alfaro M."/>
            <person name="Sun H."/>
            <person name="Tritt A."/>
            <person name="Yoshinaga Y."/>
            <person name="Zwiers L.-H."/>
            <person name="Turgeon B."/>
            <person name="Goodwin S."/>
            <person name="Spatafora J."/>
            <person name="Crous P."/>
            <person name="Grigoriev I."/>
        </authorList>
    </citation>
    <scope>NUCLEOTIDE SEQUENCE</scope>
    <source>
        <strain evidence="2">CBS 262.69</strain>
    </source>
</reference>
<evidence type="ECO:0000256" key="1">
    <source>
        <dbReference type="SAM" id="MobiDB-lite"/>
    </source>
</evidence>
<dbReference type="AlphaFoldDB" id="A0A6G1I0T3"/>
<accession>A0A6G1I0T3</accession>
<feature type="region of interest" description="Disordered" evidence="1">
    <location>
        <begin position="81"/>
        <end position="105"/>
    </location>
</feature>
<feature type="compositionally biased region" description="Polar residues" evidence="1">
    <location>
        <begin position="1"/>
        <end position="12"/>
    </location>
</feature>
<sequence length="136" mass="14096">MTSSADKTTQAAADSPSLLAIPTPQQKPTHRRDSIFLSLAPVLSAGYPTQKGSPSVTAAAGSPLTSALSTALLSGEPCAVDLSTPAGPEDKIIKDRRSSSTASSGSALFRRRFLVLNPVHNGGDRGTSDYVDIEQE</sequence>
<evidence type="ECO:0000313" key="3">
    <source>
        <dbReference type="Proteomes" id="UP000799640"/>
    </source>
</evidence>
<feature type="region of interest" description="Disordered" evidence="1">
    <location>
        <begin position="1"/>
        <end position="34"/>
    </location>
</feature>
<dbReference type="Proteomes" id="UP000799640">
    <property type="component" value="Unassembled WGS sequence"/>
</dbReference>
<name>A0A6G1I0T3_9PEZI</name>